<feature type="repeat" description="NHL" evidence="2">
    <location>
        <begin position="204"/>
        <end position="233"/>
    </location>
</feature>
<dbReference type="PANTHER" id="PTHR13833">
    <property type="match status" value="1"/>
</dbReference>
<evidence type="ECO:0000313" key="4">
    <source>
        <dbReference type="Proteomes" id="UP000251341"/>
    </source>
</evidence>
<dbReference type="Proteomes" id="UP000251341">
    <property type="component" value="Unassembled WGS sequence"/>
</dbReference>
<dbReference type="InterPro" id="IPR001258">
    <property type="entry name" value="NHL_repeat"/>
</dbReference>
<dbReference type="EMBL" id="NESP01000002">
    <property type="protein sequence ID" value="PUE56523.1"/>
    <property type="molecule type" value="Genomic_DNA"/>
</dbReference>
<sequence length="341" mass="35760">MKNIAQLTVIATSLGLLIGCGGGGQTSVEATGINAISALQVGAVSAQISPTRLAQVTTLVGGAVSENPNPIGLATDNSGNLYVAQWRDDQPDADNHVVSNYYDTIRRIDTNNQETAFTAGFSAPVGLALDKNSNLYVASTDDTVVYKIPLSTKIKSPFVDIPNATPNAIYFDGKTGALYVADFFGSLYIISGGVTQTITFPSDSRPQGIALDSHGNILVTDYNLNKIWKITKSGSNFLVTSLSISLNGQANLNQPFGIITDKNDNILVADQGNHVIRKITPTGNISTLAGVIGAPGTSDGDGSSARFNLPSGLAIDSFGYLYVSDYGSHKVRKVLVSAPLN</sequence>
<dbReference type="SUPFAM" id="SSF101898">
    <property type="entry name" value="NHL repeat"/>
    <property type="match status" value="1"/>
</dbReference>
<accession>A0A315EFC2</accession>
<evidence type="ECO:0000256" key="1">
    <source>
        <dbReference type="ARBA" id="ARBA00022737"/>
    </source>
</evidence>
<protein>
    <recommendedName>
        <fullName evidence="5">SMP-30/Gluconolactonase/LRE-like region domain-containing protein</fullName>
    </recommendedName>
</protein>
<dbReference type="Pfam" id="PF01436">
    <property type="entry name" value="NHL"/>
    <property type="match status" value="1"/>
</dbReference>
<dbReference type="AlphaFoldDB" id="A0A315EFC2"/>
<proteinExistence type="predicted"/>
<dbReference type="RefSeq" id="WP_108403051.1">
    <property type="nucleotide sequence ID" value="NZ_NESP01000002.1"/>
</dbReference>
<evidence type="ECO:0000256" key="2">
    <source>
        <dbReference type="PROSITE-ProRule" id="PRU00504"/>
    </source>
</evidence>
<dbReference type="InterPro" id="IPR011042">
    <property type="entry name" value="6-blade_b-propeller_TolB-like"/>
</dbReference>
<dbReference type="PANTHER" id="PTHR13833:SF71">
    <property type="entry name" value="NHL DOMAIN-CONTAINING PROTEIN"/>
    <property type="match status" value="1"/>
</dbReference>
<reference evidence="3 4" key="1">
    <citation type="submission" date="2017-04" db="EMBL/GenBank/DDBJ databases">
        <title>Unexpected and diverse lifestyles within the genus Limnohabitans.</title>
        <authorList>
            <person name="Kasalicky V."/>
            <person name="Mehrshad M."/>
            <person name="Andrei S.-A."/>
            <person name="Salcher M."/>
            <person name="Kratochvilova H."/>
            <person name="Simek K."/>
            <person name="Ghai R."/>
        </authorList>
    </citation>
    <scope>NUCLEOTIDE SEQUENCE [LARGE SCALE GENOMIC DNA]</scope>
    <source>
        <strain evidence="3 4">MWH-C5</strain>
    </source>
</reference>
<keyword evidence="4" id="KW-1185">Reference proteome</keyword>
<dbReference type="Gene3D" id="2.120.10.30">
    <property type="entry name" value="TolB, C-terminal domain"/>
    <property type="match status" value="2"/>
</dbReference>
<name>A0A315EFC2_9BURK</name>
<dbReference type="PROSITE" id="PS51257">
    <property type="entry name" value="PROKAR_LIPOPROTEIN"/>
    <property type="match status" value="1"/>
</dbReference>
<evidence type="ECO:0008006" key="5">
    <source>
        <dbReference type="Google" id="ProtNLM"/>
    </source>
</evidence>
<gene>
    <name evidence="3" type="ORF">B9Z44_14910</name>
</gene>
<evidence type="ECO:0000313" key="3">
    <source>
        <dbReference type="EMBL" id="PUE56523.1"/>
    </source>
</evidence>
<keyword evidence="1" id="KW-0677">Repeat</keyword>
<organism evidence="3 4">
    <name type="scientific">Limnohabitans curvus</name>
    <dbReference type="NCBI Taxonomy" id="323423"/>
    <lineage>
        <taxon>Bacteria</taxon>
        <taxon>Pseudomonadati</taxon>
        <taxon>Pseudomonadota</taxon>
        <taxon>Betaproteobacteria</taxon>
        <taxon>Burkholderiales</taxon>
        <taxon>Comamonadaceae</taxon>
        <taxon>Limnohabitans</taxon>
    </lineage>
</organism>
<comment type="caution">
    <text evidence="3">The sequence shown here is derived from an EMBL/GenBank/DDBJ whole genome shotgun (WGS) entry which is preliminary data.</text>
</comment>
<dbReference type="PROSITE" id="PS51125">
    <property type="entry name" value="NHL"/>
    <property type="match status" value="1"/>
</dbReference>